<dbReference type="EMBL" id="BAABWN010000003">
    <property type="protein sequence ID" value="GAA6167304.1"/>
    <property type="molecule type" value="Genomic_DNA"/>
</dbReference>
<proteinExistence type="predicted"/>
<reference evidence="2 3" key="1">
    <citation type="submission" date="2024-04" db="EMBL/GenBank/DDBJ databases">
        <title>Draft genome sequence of Sessilibacter corallicola NBRC 116591.</title>
        <authorList>
            <person name="Miyakawa T."/>
            <person name="Kusuya Y."/>
            <person name="Miura T."/>
        </authorList>
    </citation>
    <scope>NUCLEOTIDE SEQUENCE [LARGE SCALE GENOMIC DNA]</scope>
    <source>
        <strain evidence="2 3">KU-00831-HH</strain>
    </source>
</reference>
<accession>A0ABQ0A6M9</accession>
<organism evidence="2 3">
    <name type="scientific">Sessilibacter corallicola</name>
    <dbReference type="NCBI Taxonomy" id="2904075"/>
    <lineage>
        <taxon>Bacteria</taxon>
        <taxon>Pseudomonadati</taxon>
        <taxon>Pseudomonadota</taxon>
        <taxon>Gammaproteobacteria</taxon>
        <taxon>Cellvibrionales</taxon>
        <taxon>Cellvibrionaceae</taxon>
        <taxon>Sessilibacter</taxon>
    </lineage>
</organism>
<feature type="domain" description="Tse2 ADP-ribosyltransferase toxin" evidence="1">
    <location>
        <begin position="53"/>
        <end position="116"/>
    </location>
</feature>
<sequence length="123" mass="13934">MNNEKLYLTQEDLYRFGNATSSRLTRVRTGEINTIEQNGITMIIANDQGVSLFNEEGMKRSPLTGWVWEIKSHTAVPQGLKLVQKGSKGHHMLVPLKTMPLSQYISLLEQMAIQCQKVFKKAV</sequence>
<dbReference type="Proteomes" id="UP001465153">
    <property type="component" value="Unassembled WGS sequence"/>
</dbReference>
<dbReference type="Pfam" id="PF18648">
    <property type="entry name" value="ADPRTs_Tse2"/>
    <property type="match status" value="1"/>
</dbReference>
<dbReference type="RefSeq" id="WP_353301986.1">
    <property type="nucleotide sequence ID" value="NZ_BAABWN010000003.1"/>
</dbReference>
<keyword evidence="3" id="KW-1185">Reference proteome</keyword>
<protein>
    <recommendedName>
        <fullName evidence="1">Tse2 ADP-ribosyltransferase toxin domain-containing protein</fullName>
    </recommendedName>
</protein>
<evidence type="ECO:0000313" key="2">
    <source>
        <dbReference type="EMBL" id="GAA6167304.1"/>
    </source>
</evidence>
<name>A0ABQ0A6M9_9GAMM</name>
<evidence type="ECO:0000259" key="1">
    <source>
        <dbReference type="Pfam" id="PF18648"/>
    </source>
</evidence>
<evidence type="ECO:0000313" key="3">
    <source>
        <dbReference type="Proteomes" id="UP001465153"/>
    </source>
</evidence>
<gene>
    <name evidence="2" type="ORF">NBRC116591_11140</name>
</gene>
<comment type="caution">
    <text evidence="2">The sequence shown here is derived from an EMBL/GenBank/DDBJ whole genome shotgun (WGS) entry which is preliminary data.</text>
</comment>
<dbReference type="InterPro" id="IPR041018">
    <property type="entry name" value="ADPRTs_Tse2"/>
</dbReference>